<organism evidence="8 9">
    <name type="scientific">Pseudo-nitzschia multistriata</name>
    <dbReference type="NCBI Taxonomy" id="183589"/>
    <lineage>
        <taxon>Eukaryota</taxon>
        <taxon>Sar</taxon>
        <taxon>Stramenopiles</taxon>
        <taxon>Ochrophyta</taxon>
        <taxon>Bacillariophyta</taxon>
        <taxon>Bacillariophyceae</taxon>
        <taxon>Bacillariophycidae</taxon>
        <taxon>Bacillariales</taxon>
        <taxon>Bacillariaceae</taxon>
        <taxon>Pseudo-nitzschia</taxon>
    </lineage>
</organism>
<keyword evidence="5 7" id="KW-1133">Transmembrane helix</keyword>
<evidence type="ECO:0000256" key="4">
    <source>
        <dbReference type="ARBA" id="ARBA00022824"/>
    </source>
</evidence>
<feature type="transmembrane region" description="Helical" evidence="7">
    <location>
        <begin position="35"/>
        <end position="59"/>
    </location>
</feature>
<evidence type="ECO:0000313" key="9">
    <source>
        <dbReference type="Proteomes" id="UP000291116"/>
    </source>
</evidence>
<proteinExistence type="inferred from homology"/>
<dbReference type="Pfam" id="PF04511">
    <property type="entry name" value="DER1"/>
    <property type="match status" value="1"/>
</dbReference>
<evidence type="ECO:0000313" key="8">
    <source>
        <dbReference type="EMBL" id="VEU37891.1"/>
    </source>
</evidence>
<sequence length="76" mass="8459">MDFGVGGANRAMGQQQGAAPDVMSWYMEIPLISRLYLTGAFLATALCAVDVVSPFSLYFNWDLVFSHGQVWRLITR</sequence>
<comment type="subcellular location">
    <subcellularLocation>
        <location evidence="1">Endoplasmic reticulum membrane</location>
        <topology evidence="1">Multi-pass membrane protein</topology>
    </subcellularLocation>
</comment>
<dbReference type="GO" id="GO:0006950">
    <property type="term" value="P:response to stress"/>
    <property type="evidence" value="ECO:0007669"/>
    <property type="project" value="UniProtKB-ARBA"/>
</dbReference>
<reference evidence="8 9" key="1">
    <citation type="submission" date="2019-01" db="EMBL/GenBank/DDBJ databases">
        <authorList>
            <person name="Ferrante I. M."/>
        </authorList>
    </citation>
    <scope>NUCLEOTIDE SEQUENCE [LARGE SCALE GENOMIC DNA]</scope>
    <source>
        <strain evidence="8 9">B856</strain>
    </source>
</reference>
<dbReference type="OrthoDB" id="1716531at2759"/>
<name>A0A448Z7B2_9STRA</name>
<evidence type="ECO:0008006" key="10">
    <source>
        <dbReference type="Google" id="ProtNLM"/>
    </source>
</evidence>
<keyword evidence="3 7" id="KW-0812">Transmembrane</keyword>
<evidence type="ECO:0000256" key="2">
    <source>
        <dbReference type="ARBA" id="ARBA00008917"/>
    </source>
</evidence>
<keyword evidence="6 7" id="KW-0472">Membrane</keyword>
<gene>
    <name evidence="8" type="ORF">PSNMU_V1.4_AUG-EV-PASAV3_0047030</name>
</gene>
<dbReference type="PANTHER" id="PTHR11009">
    <property type="entry name" value="DER1-LIKE PROTEIN, DERLIN"/>
    <property type="match status" value="1"/>
</dbReference>
<dbReference type="Proteomes" id="UP000291116">
    <property type="component" value="Unassembled WGS sequence"/>
</dbReference>
<protein>
    <recommendedName>
        <fullName evidence="10">Derlin</fullName>
    </recommendedName>
</protein>
<dbReference type="EMBL" id="CAACVS010000147">
    <property type="protein sequence ID" value="VEU37891.1"/>
    <property type="molecule type" value="Genomic_DNA"/>
</dbReference>
<evidence type="ECO:0000256" key="3">
    <source>
        <dbReference type="ARBA" id="ARBA00022692"/>
    </source>
</evidence>
<keyword evidence="4" id="KW-0256">Endoplasmic reticulum</keyword>
<evidence type="ECO:0000256" key="7">
    <source>
        <dbReference type="SAM" id="Phobius"/>
    </source>
</evidence>
<dbReference type="AlphaFoldDB" id="A0A448Z7B2"/>
<dbReference type="InterPro" id="IPR007599">
    <property type="entry name" value="DER1"/>
</dbReference>
<evidence type="ECO:0000256" key="5">
    <source>
        <dbReference type="ARBA" id="ARBA00022989"/>
    </source>
</evidence>
<dbReference type="GO" id="GO:0005789">
    <property type="term" value="C:endoplasmic reticulum membrane"/>
    <property type="evidence" value="ECO:0007669"/>
    <property type="project" value="UniProtKB-SubCell"/>
</dbReference>
<evidence type="ECO:0000256" key="6">
    <source>
        <dbReference type="ARBA" id="ARBA00023136"/>
    </source>
</evidence>
<keyword evidence="9" id="KW-1185">Reference proteome</keyword>
<accession>A0A448Z7B2</accession>
<evidence type="ECO:0000256" key="1">
    <source>
        <dbReference type="ARBA" id="ARBA00004477"/>
    </source>
</evidence>
<comment type="similarity">
    <text evidence="2">Belongs to the derlin family.</text>
</comment>